<accession>A0ABT2ZDY0</accession>
<protein>
    <submittedName>
        <fullName evidence="1">Twin-arginine translocation signal domain-containing protein</fullName>
    </submittedName>
</protein>
<dbReference type="InterPro" id="IPR019546">
    <property type="entry name" value="TAT_signal_bac_arc"/>
</dbReference>
<gene>
    <name evidence="1" type="ORF">OEW28_11370</name>
</gene>
<comment type="caution">
    <text evidence="1">The sequence shown here is derived from an EMBL/GenBank/DDBJ whole genome shotgun (WGS) entry which is preliminary data.</text>
</comment>
<dbReference type="InterPro" id="IPR014177">
    <property type="entry name" value="Formate_DH_TAT-contain"/>
</dbReference>
<evidence type="ECO:0000313" key="1">
    <source>
        <dbReference type="EMBL" id="MCV2869227.1"/>
    </source>
</evidence>
<dbReference type="EMBL" id="JAOWKY010000002">
    <property type="protein sequence ID" value="MCV2869227.1"/>
    <property type="molecule type" value="Genomic_DNA"/>
</dbReference>
<sequence length="63" mass="6498">MGNTSKTEGTNRRGFLKLATTAAPAAVAASVMTGTEAEASETAKSGGLQDTAHTRAYYDSARF</sequence>
<reference evidence="1 2" key="1">
    <citation type="submission" date="2022-10" db="EMBL/GenBank/DDBJ databases">
        <title>Defluviimonas sp. nov., isolated from ocean surface water.</title>
        <authorList>
            <person name="He W."/>
            <person name="Wang L."/>
            <person name="Zhang D.-F."/>
        </authorList>
    </citation>
    <scope>NUCLEOTIDE SEQUENCE [LARGE SCALE GENOMIC DNA]</scope>
    <source>
        <strain evidence="1 2">WL0002</strain>
    </source>
</reference>
<organism evidence="1 2">
    <name type="scientific">Albidovulum marisflavi</name>
    <dbReference type="NCBI Taxonomy" id="2984159"/>
    <lineage>
        <taxon>Bacteria</taxon>
        <taxon>Pseudomonadati</taxon>
        <taxon>Pseudomonadota</taxon>
        <taxon>Alphaproteobacteria</taxon>
        <taxon>Rhodobacterales</taxon>
        <taxon>Paracoccaceae</taxon>
        <taxon>Albidovulum</taxon>
    </lineage>
</organism>
<dbReference type="NCBIfam" id="TIGR01409">
    <property type="entry name" value="TAT_signal_seq"/>
    <property type="match status" value="1"/>
</dbReference>
<name>A0ABT2ZDY0_9RHOB</name>
<dbReference type="RefSeq" id="WP_263734877.1">
    <property type="nucleotide sequence ID" value="NZ_JAOWKY010000002.1"/>
</dbReference>
<dbReference type="PROSITE" id="PS51318">
    <property type="entry name" value="TAT"/>
    <property type="match status" value="1"/>
</dbReference>
<dbReference type="Proteomes" id="UP001652542">
    <property type="component" value="Unassembled WGS sequence"/>
</dbReference>
<dbReference type="InterPro" id="IPR006311">
    <property type="entry name" value="TAT_signal"/>
</dbReference>
<dbReference type="PIRSF" id="PIRSF036704">
    <property type="entry name" value="UCP036704"/>
    <property type="match status" value="1"/>
</dbReference>
<evidence type="ECO:0000313" key="2">
    <source>
        <dbReference type="Proteomes" id="UP001652542"/>
    </source>
</evidence>
<proteinExistence type="predicted"/>
<keyword evidence="2" id="KW-1185">Reference proteome</keyword>